<accession>A0ABV4AF53</accession>
<evidence type="ECO:0000313" key="3">
    <source>
        <dbReference type="Proteomes" id="UP001562065"/>
    </source>
</evidence>
<proteinExistence type="predicted"/>
<dbReference type="Pfam" id="PF09831">
    <property type="entry name" value="DUF2058"/>
    <property type="match status" value="1"/>
</dbReference>
<feature type="region of interest" description="Disordered" evidence="1">
    <location>
        <begin position="1"/>
        <end position="62"/>
    </location>
</feature>
<gene>
    <name evidence="2" type="ORF">AB5I84_04775</name>
</gene>
<feature type="compositionally biased region" description="Low complexity" evidence="1">
    <location>
        <begin position="30"/>
        <end position="40"/>
    </location>
</feature>
<dbReference type="EMBL" id="JBGCUO010000001">
    <property type="protein sequence ID" value="MEY1661460.1"/>
    <property type="molecule type" value="Genomic_DNA"/>
</dbReference>
<sequence length="171" mass="19397">MSLKDQLMKAGLVDAKRARQVAHQKRQESRQGAPAAAAEQARQRQQEQAARSRELNAQREQEGRERALLAEVRQLIEAHRVPRDGGDAPYQFVHESRIRKLYLPAALVTPLARGQMAVVGLADSPDVVPADVAARIEERLPHWILSWHRDKAVSDEDDPYKDFPIPDDLMW</sequence>
<dbReference type="Proteomes" id="UP001562065">
    <property type="component" value="Unassembled WGS sequence"/>
</dbReference>
<protein>
    <submittedName>
        <fullName evidence="2">DUF2058 domain-containing protein</fullName>
    </submittedName>
</protein>
<organism evidence="2 3">
    <name type="scientific">Isoalcanivorax beigongshangi</name>
    <dbReference type="NCBI Taxonomy" id="3238810"/>
    <lineage>
        <taxon>Bacteria</taxon>
        <taxon>Pseudomonadati</taxon>
        <taxon>Pseudomonadota</taxon>
        <taxon>Gammaproteobacteria</taxon>
        <taxon>Oceanospirillales</taxon>
        <taxon>Alcanivoracaceae</taxon>
        <taxon>Isoalcanivorax</taxon>
    </lineage>
</organism>
<evidence type="ECO:0000313" key="2">
    <source>
        <dbReference type="EMBL" id="MEY1661460.1"/>
    </source>
</evidence>
<feature type="compositionally biased region" description="Basic and acidic residues" evidence="1">
    <location>
        <begin position="41"/>
        <end position="62"/>
    </location>
</feature>
<reference evidence="2 3" key="1">
    <citation type="submission" date="2024-07" db="EMBL/GenBank/DDBJ databases">
        <authorList>
            <person name="Ren Q."/>
        </authorList>
    </citation>
    <scope>NUCLEOTIDE SEQUENCE [LARGE SCALE GENOMIC DNA]</scope>
    <source>
        <strain evidence="2 3">REN37</strain>
    </source>
</reference>
<dbReference type="InterPro" id="IPR018636">
    <property type="entry name" value="DUF2058"/>
</dbReference>
<comment type="caution">
    <text evidence="2">The sequence shown here is derived from an EMBL/GenBank/DDBJ whole genome shotgun (WGS) entry which is preliminary data.</text>
</comment>
<keyword evidence="3" id="KW-1185">Reference proteome</keyword>
<evidence type="ECO:0000256" key="1">
    <source>
        <dbReference type="SAM" id="MobiDB-lite"/>
    </source>
</evidence>
<dbReference type="RefSeq" id="WP_369454717.1">
    <property type="nucleotide sequence ID" value="NZ_JBGCUO010000001.1"/>
</dbReference>
<name>A0ABV4AF53_9GAMM</name>